<dbReference type="GO" id="GO:0003677">
    <property type="term" value="F:DNA binding"/>
    <property type="evidence" value="ECO:0007669"/>
    <property type="project" value="UniProtKB-KW"/>
</dbReference>
<dbReference type="InterPro" id="IPR036388">
    <property type="entry name" value="WH-like_DNA-bd_sf"/>
</dbReference>
<dbReference type="EMBL" id="BJLP01000027">
    <property type="protein sequence ID" value="GEA81331.1"/>
    <property type="molecule type" value="Genomic_DNA"/>
</dbReference>
<dbReference type="PROSITE" id="PS50043">
    <property type="entry name" value="HTH_LUXR_2"/>
    <property type="match status" value="1"/>
</dbReference>
<dbReference type="Pfam" id="PF00196">
    <property type="entry name" value="GerE"/>
    <property type="match status" value="1"/>
</dbReference>
<dbReference type="SUPFAM" id="SSF46894">
    <property type="entry name" value="C-terminal effector domain of the bipartite response regulators"/>
    <property type="match status" value="1"/>
</dbReference>
<dbReference type="PANTHER" id="PTHR44688">
    <property type="entry name" value="DNA-BINDING TRANSCRIPTIONAL ACTIVATOR DEVR_DOSR"/>
    <property type="match status" value="1"/>
</dbReference>
<proteinExistence type="predicted"/>
<keyword evidence="1" id="KW-0805">Transcription regulation</keyword>
<dbReference type="InterPro" id="IPR016032">
    <property type="entry name" value="Sig_transdc_resp-reg_C-effctor"/>
</dbReference>
<dbReference type="PROSITE" id="PS00622">
    <property type="entry name" value="HTH_LUXR_1"/>
    <property type="match status" value="1"/>
</dbReference>
<dbReference type="AlphaFoldDB" id="A0A4Y3KA28"/>
<evidence type="ECO:0000313" key="5">
    <source>
        <dbReference type="EMBL" id="GEA81331.1"/>
    </source>
</evidence>
<protein>
    <recommendedName>
        <fullName evidence="4">HTH luxR-type domain-containing protein</fullName>
    </recommendedName>
</protein>
<dbReference type="Proteomes" id="UP000315842">
    <property type="component" value="Unassembled WGS sequence"/>
</dbReference>
<reference evidence="5 6" key="1">
    <citation type="submission" date="2019-06" db="EMBL/GenBank/DDBJ databases">
        <title>Whole genome shotgun sequence of Cellulomonas uda NBRC 3747.</title>
        <authorList>
            <person name="Hosoyama A."/>
            <person name="Uohara A."/>
            <person name="Ohji S."/>
            <person name="Ichikawa N."/>
        </authorList>
    </citation>
    <scope>NUCLEOTIDE SEQUENCE [LARGE SCALE GENOMIC DNA]</scope>
    <source>
        <strain evidence="5 6">NBRC 3747</strain>
    </source>
</reference>
<dbReference type="SMART" id="SM00421">
    <property type="entry name" value="HTH_LUXR"/>
    <property type="match status" value="1"/>
</dbReference>
<dbReference type="InterPro" id="IPR000792">
    <property type="entry name" value="Tscrpt_reg_LuxR_C"/>
</dbReference>
<dbReference type="RefSeq" id="WP_166772154.1">
    <property type="nucleotide sequence ID" value="NZ_BJLP01000027.1"/>
</dbReference>
<evidence type="ECO:0000259" key="4">
    <source>
        <dbReference type="PROSITE" id="PS50043"/>
    </source>
</evidence>
<dbReference type="PANTHER" id="PTHR44688:SF16">
    <property type="entry name" value="DNA-BINDING TRANSCRIPTIONAL ACTIVATOR DEVR_DOSR"/>
    <property type="match status" value="1"/>
</dbReference>
<feature type="domain" description="HTH luxR-type" evidence="4">
    <location>
        <begin position="32"/>
        <end position="94"/>
    </location>
</feature>
<comment type="caution">
    <text evidence="5">The sequence shown here is derived from an EMBL/GenBank/DDBJ whole genome shotgun (WGS) entry which is preliminary data.</text>
</comment>
<evidence type="ECO:0000256" key="1">
    <source>
        <dbReference type="ARBA" id="ARBA00023015"/>
    </source>
</evidence>
<keyword evidence="2" id="KW-0238">DNA-binding</keyword>
<dbReference type="Gene3D" id="1.10.10.10">
    <property type="entry name" value="Winged helix-like DNA-binding domain superfamily/Winged helix DNA-binding domain"/>
    <property type="match status" value="1"/>
</dbReference>
<keyword evidence="3" id="KW-0804">Transcription</keyword>
<dbReference type="GO" id="GO:0006355">
    <property type="term" value="P:regulation of DNA-templated transcription"/>
    <property type="evidence" value="ECO:0007669"/>
    <property type="project" value="InterPro"/>
</dbReference>
<evidence type="ECO:0000256" key="3">
    <source>
        <dbReference type="ARBA" id="ARBA00023163"/>
    </source>
</evidence>
<organism evidence="5 6">
    <name type="scientific">Cellulomonas uda</name>
    <dbReference type="NCBI Taxonomy" id="1714"/>
    <lineage>
        <taxon>Bacteria</taxon>
        <taxon>Bacillati</taxon>
        <taxon>Actinomycetota</taxon>
        <taxon>Actinomycetes</taxon>
        <taxon>Micrococcales</taxon>
        <taxon>Cellulomonadaceae</taxon>
        <taxon>Cellulomonas</taxon>
    </lineage>
</organism>
<dbReference type="CDD" id="cd06170">
    <property type="entry name" value="LuxR_C_like"/>
    <property type="match status" value="1"/>
</dbReference>
<evidence type="ECO:0000313" key="6">
    <source>
        <dbReference type="Proteomes" id="UP000315842"/>
    </source>
</evidence>
<evidence type="ECO:0000256" key="2">
    <source>
        <dbReference type="ARBA" id="ARBA00023125"/>
    </source>
</evidence>
<keyword evidence="6" id="KW-1185">Reference proteome</keyword>
<sequence>MAAHVAALVAQDADLARIAERELNRCGLWLPPVEPPVALNPREREIAALAAGGMTSRAIAARLTLSVRTVDSHLARVFTKTGVHSREGLIAVLR</sequence>
<name>A0A4Y3KA28_CELUD</name>
<accession>A0A4Y3KA28</accession>
<gene>
    <name evidence="5" type="ORF">CUD01_17750</name>
</gene>
<dbReference type="PRINTS" id="PR00038">
    <property type="entry name" value="HTHLUXR"/>
</dbReference>